<comment type="caution">
    <text evidence="2">The sequence shown here is derived from an EMBL/GenBank/DDBJ whole genome shotgun (WGS) entry which is preliminary data.</text>
</comment>
<dbReference type="EMBL" id="JWZT01003547">
    <property type="protein sequence ID" value="KII66384.1"/>
    <property type="molecule type" value="Genomic_DNA"/>
</dbReference>
<organism evidence="2 3">
    <name type="scientific">Thelohanellus kitauei</name>
    <name type="common">Myxosporean</name>
    <dbReference type="NCBI Taxonomy" id="669202"/>
    <lineage>
        <taxon>Eukaryota</taxon>
        <taxon>Metazoa</taxon>
        <taxon>Cnidaria</taxon>
        <taxon>Myxozoa</taxon>
        <taxon>Myxosporea</taxon>
        <taxon>Bivalvulida</taxon>
        <taxon>Platysporina</taxon>
        <taxon>Myxobolidae</taxon>
        <taxon>Thelohanellus</taxon>
    </lineage>
</organism>
<dbReference type="Proteomes" id="UP000031668">
    <property type="component" value="Unassembled WGS sequence"/>
</dbReference>
<keyword evidence="3" id="KW-1185">Reference proteome</keyword>
<accession>A0A0C2ILS0</accession>
<name>A0A0C2ILS0_THEKT</name>
<evidence type="ECO:0000259" key="1">
    <source>
        <dbReference type="Pfam" id="PF15901"/>
    </source>
</evidence>
<protein>
    <recommendedName>
        <fullName evidence="1">Sortilin C-terminal domain-containing protein</fullName>
    </recommendedName>
</protein>
<sequence length="108" mass="12522">MISGQESTKYKFLALIYSHQSNNPDIIVSDFSALFDRKCREIDFEVVTPGMVGKNYCVHGKHGFMYSKTSSSICEWIIEDLPKITPKPCSCTPEDYMWYLEIFIFFNV</sequence>
<gene>
    <name evidence="2" type="ORF">RF11_13618</name>
</gene>
<evidence type="ECO:0000313" key="2">
    <source>
        <dbReference type="EMBL" id="KII66384.1"/>
    </source>
</evidence>
<feature type="domain" description="Sortilin C-terminal" evidence="1">
    <location>
        <begin position="6"/>
        <end position="96"/>
    </location>
</feature>
<dbReference type="OrthoDB" id="443634at2759"/>
<evidence type="ECO:0000313" key="3">
    <source>
        <dbReference type="Proteomes" id="UP000031668"/>
    </source>
</evidence>
<dbReference type="AlphaFoldDB" id="A0A0C2ILS0"/>
<reference evidence="2 3" key="1">
    <citation type="journal article" date="2014" name="Genome Biol. Evol.">
        <title>The genome of the myxosporean Thelohanellus kitauei shows adaptations to nutrient acquisition within its fish host.</title>
        <authorList>
            <person name="Yang Y."/>
            <person name="Xiong J."/>
            <person name="Zhou Z."/>
            <person name="Huo F."/>
            <person name="Miao W."/>
            <person name="Ran C."/>
            <person name="Liu Y."/>
            <person name="Zhang J."/>
            <person name="Feng J."/>
            <person name="Wang M."/>
            <person name="Wang M."/>
            <person name="Wang L."/>
            <person name="Yao B."/>
        </authorList>
    </citation>
    <scope>NUCLEOTIDE SEQUENCE [LARGE SCALE GENOMIC DNA]</scope>
    <source>
        <strain evidence="2">Wuqing</strain>
    </source>
</reference>
<dbReference type="Pfam" id="PF15901">
    <property type="entry name" value="Sortilin_C"/>
    <property type="match status" value="1"/>
</dbReference>
<dbReference type="InterPro" id="IPR031777">
    <property type="entry name" value="Sortilin_C"/>
</dbReference>
<proteinExistence type="predicted"/>